<dbReference type="InterPro" id="IPR002355">
    <property type="entry name" value="Cu_oxidase_Cu_BS"/>
</dbReference>
<feature type="domain" description="Plastocyanin-like" evidence="8">
    <location>
        <begin position="3"/>
        <end position="112"/>
    </location>
</feature>
<keyword evidence="4" id="KW-0479">Metal-binding</keyword>
<evidence type="ECO:0000256" key="2">
    <source>
        <dbReference type="ARBA" id="ARBA00010609"/>
    </source>
</evidence>
<dbReference type="GO" id="GO:0016491">
    <property type="term" value="F:oxidoreductase activity"/>
    <property type="evidence" value="ECO:0007669"/>
    <property type="project" value="UniProtKB-KW"/>
</dbReference>
<evidence type="ECO:0000256" key="5">
    <source>
        <dbReference type="ARBA" id="ARBA00022737"/>
    </source>
</evidence>
<dbReference type="PANTHER" id="PTHR11709">
    <property type="entry name" value="MULTI-COPPER OXIDASE"/>
    <property type="match status" value="1"/>
</dbReference>
<keyword evidence="6" id="KW-0560">Oxidoreductase</keyword>
<dbReference type="SUPFAM" id="SSF49503">
    <property type="entry name" value="Cupredoxins"/>
    <property type="match status" value="1"/>
</dbReference>
<evidence type="ECO:0000259" key="8">
    <source>
        <dbReference type="Pfam" id="PF07731"/>
    </source>
</evidence>
<dbReference type="PROSITE" id="PS00080">
    <property type="entry name" value="MULTICOPPER_OXIDASE2"/>
    <property type="match status" value="1"/>
</dbReference>
<keyword evidence="7" id="KW-0186">Copper</keyword>
<dbReference type="AlphaFoldDB" id="A0A0A9HHP9"/>
<evidence type="ECO:0000256" key="6">
    <source>
        <dbReference type="ARBA" id="ARBA00023002"/>
    </source>
</evidence>
<dbReference type="Pfam" id="PF07731">
    <property type="entry name" value="Cu-oxidase_2"/>
    <property type="match status" value="1"/>
</dbReference>
<dbReference type="InterPro" id="IPR011706">
    <property type="entry name" value="Cu-oxidase_C"/>
</dbReference>
<comment type="subcellular location">
    <subcellularLocation>
        <location evidence="1">Secreted</location>
    </subcellularLocation>
</comment>
<evidence type="ECO:0000256" key="3">
    <source>
        <dbReference type="ARBA" id="ARBA00022525"/>
    </source>
</evidence>
<reference evidence="9" key="1">
    <citation type="submission" date="2014-09" db="EMBL/GenBank/DDBJ databases">
        <authorList>
            <person name="Magalhaes I.L.F."/>
            <person name="Oliveira U."/>
            <person name="Santos F.R."/>
            <person name="Vidigal T.H.D.A."/>
            <person name="Brescovit A.D."/>
            <person name="Santos A.J."/>
        </authorList>
    </citation>
    <scope>NUCLEOTIDE SEQUENCE</scope>
    <source>
        <tissue evidence="9">Shoot tissue taken approximately 20 cm above the soil surface</tissue>
    </source>
</reference>
<dbReference type="GO" id="GO:0005507">
    <property type="term" value="F:copper ion binding"/>
    <property type="evidence" value="ECO:0007669"/>
    <property type="project" value="InterPro"/>
</dbReference>
<accession>A0A0A9HHP9</accession>
<proteinExistence type="inferred from homology"/>
<reference evidence="9" key="2">
    <citation type="journal article" date="2015" name="Data Brief">
        <title>Shoot transcriptome of the giant reed, Arundo donax.</title>
        <authorList>
            <person name="Barrero R.A."/>
            <person name="Guerrero F.D."/>
            <person name="Moolhuijzen P."/>
            <person name="Goolsby J.A."/>
            <person name="Tidwell J."/>
            <person name="Bellgard S.E."/>
            <person name="Bellgard M.I."/>
        </authorList>
    </citation>
    <scope>NUCLEOTIDE SEQUENCE</scope>
    <source>
        <tissue evidence="9">Shoot tissue taken approximately 20 cm above the soil surface</tissue>
    </source>
</reference>
<dbReference type="InterPro" id="IPR045087">
    <property type="entry name" value="Cu-oxidase_fam"/>
</dbReference>
<keyword evidence="3" id="KW-0964">Secreted</keyword>
<protein>
    <submittedName>
        <fullName evidence="9">LAC22</fullName>
    </submittedName>
</protein>
<organism evidence="9">
    <name type="scientific">Arundo donax</name>
    <name type="common">Giant reed</name>
    <name type="synonym">Donax arundinaceus</name>
    <dbReference type="NCBI Taxonomy" id="35708"/>
    <lineage>
        <taxon>Eukaryota</taxon>
        <taxon>Viridiplantae</taxon>
        <taxon>Streptophyta</taxon>
        <taxon>Embryophyta</taxon>
        <taxon>Tracheophyta</taxon>
        <taxon>Spermatophyta</taxon>
        <taxon>Magnoliopsida</taxon>
        <taxon>Liliopsida</taxon>
        <taxon>Poales</taxon>
        <taxon>Poaceae</taxon>
        <taxon>PACMAD clade</taxon>
        <taxon>Arundinoideae</taxon>
        <taxon>Arundineae</taxon>
        <taxon>Arundo</taxon>
    </lineage>
</organism>
<name>A0A0A9HHP9_ARUDO</name>
<dbReference type="PROSITE" id="PS00079">
    <property type="entry name" value="MULTICOPPER_OXIDASE1"/>
    <property type="match status" value="1"/>
</dbReference>
<dbReference type="InterPro" id="IPR008972">
    <property type="entry name" value="Cupredoxin"/>
</dbReference>
<dbReference type="EMBL" id="GBRH01165468">
    <property type="protein sequence ID" value="JAE32428.1"/>
    <property type="molecule type" value="Transcribed_RNA"/>
</dbReference>
<dbReference type="InterPro" id="IPR033138">
    <property type="entry name" value="Cu_oxidase_CS"/>
</dbReference>
<comment type="similarity">
    <text evidence="2">Belongs to the multicopper oxidase family.</text>
</comment>
<evidence type="ECO:0000256" key="1">
    <source>
        <dbReference type="ARBA" id="ARBA00004613"/>
    </source>
</evidence>
<dbReference type="Gene3D" id="2.60.40.420">
    <property type="entry name" value="Cupredoxins - blue copper proteins"/>
    <property type="match status" value="1"/>
</dbReference>
<keyword evidence="5" id="KW-0677">Repeat</keyword>
<evidence type="ECO:0000256" key="7">
    <source>
        <dbReference type="ARBA" id="ARBA00023008"/>
    </source>
</evidence>
<evidence type="ECO:0000313" key="9">
    <source>
        <dbReference type="EMBL" id="JAE32428.1"/>
    </source>
</evidence>
<sequence>MNGTRVYRLPYNASVQVVLQDTGIVLPESHPIHLHGFNFFVVGRGIGNYDPKTSPSTFNLIDPVERNTIGVPTGGWTAIRFRADNPGVWFMHCHFEVHTSWGLKMVFVVDNGKRPNETLIPPPKDLPQC</sequence>
<dbReference type="PANTHER" id="PTHR11709:SF370">
    <property type="entry name" value="LACCASE-4"/>
    <property type="match status" value="1"/>
</dbReference>
<dbReference type="GO" id="GO:0005576">
    <property type="term" value="C:extracellular region"/>
    <property type="evidence" value="ECO:0007669"/>
    <property type="project" value="UniProtKB-SubCell"/>
</dbReference>
<evidence type="ECO:0000256" key="4">
    <source>
        <dbReference type="ARBA" id="ARBA00022723"/>
    </source>
</evidence>